<dbReference type="InterPro" id="IPR050138">
    <property type="entry name" value="DHOase/Allantoinase_Hydrolase"/>
</dbReference>
<evidence type="ECO:0000256" key="3">
    <source>
        <dbReference type="HAMAP-Rule" id="MF_00220"/>
    </source>
</evidence>
<keyword evidence="1 3" id="KW-0862">Zinc</keyword>
<feature type="binding site" evidence="3">
    <location>
        <position position="184"/>
    </location>
    <ligand>
        <name>Zn(2+)</name>
        <dbReference type="ChEBI" id="CHEBI:29105"/>
        <label>2</label>
    </ligand>
</feature>
<keyword evidence="2 3" id="KW-0665">Pyrimidine biosynthesis</keyword>
<dbReference type="NCBIfam" id="TIGR00857">
    <property type="entry name" value="pyrC_multi"/>
    <property type="match status" value="1"/>
</dbReference>
<comment type="cofactor">
    <cofactor evidence="3">
        <name>Zn(2+)</name>
        <dbReference type="ChEBI" id="CHEBI:29105"/>
    </cofactor>
    <text evidence="3">Binds 2 Zn(2+) ions per subunit.</text>
</comment>
<evidence type="ECO:0000313" key="7">
    <source>
        <dbReference type="Proteomes" id="UP001595796"/>
    </source>
</evidence>
<dbReference type="InterPro" id="IPR013108">
    <property type="entry name" value="Amidohydro_3"/>
</dbReference>
<accession>A0ABV9Z2E9</accession>
<proteinExistence type="inferred from homology"/>
<dbReference type="SUPFAM" id="SSF51338">
    <property type="entry name" value="Composite domain of metallo-dependent hydrolases"/>
    <property type="match status" value="1"/>
</dbReference>
<organism evidence="6 7">
    <name type="scientific">Flaviflagellibacter deserti</name>
    <dbReference type="NCBI Taxonomy" id="2267266"/>
    <lineage>
        <taxon>Bacteria</taxon>
        <taxon>Pseudomonadati</taxon>
        <taxon>Pseudomonadota</taxon>
        <taxon>Alphaproteobacteria</taxon>
        <taxon>Hyphomicrobiales</taxon>
        <taxon>Flaviflagellibacter</taxon>
    </lineage>
</organism>
<dbReference type="InterPro" id="IPR011059">
    <property type="entry name" value="Metal-dep_hydrolase_composite"/>
</dbReference>
<dbReference type="HAMAP" id="MF_00220_B">
    <property type="entry name" value="PyrC_classI_B"/>
    <property type="match status" value="1"/>
</dbReference>
<protein>
    <recommendedName>
        <fullName evidence="3">Dihydroorotase</fullName>
        <shortName evidence="3">DHOase</shortName>
        <ecNumber evidence="3">3.5.2.3</ecNumber>
    </recommendedName>
</protein>
<sequence>MTSRPLLIANATLVDPVAGSEARGSLLIKDGLIADLGPNLNTAPDGAETLDARGKVLAPGLVDARAFLGEPGSEHRESIASGSQAAAAGGVTTVVCTPETNPAIDDPAIVDYLIRRARDTAVVNVHTAAAITKGLRGEEMTEIGLLKQAGAVCFTDGAKTISNARVFLRALTYARDYGALIVHHTEDPNLAGNGVMNSGEYASRLGLGGRPIEAETIVLERDARLVRMTGSRYHAAIITNRDSLEIARRAKDQGLPFSCGTSINHLSFNETDIGDYRTYFKLAPPLRSEEERLALAEALADGLIDIVVSDHNPQDVEQKRQPFAEAGDGALGIETMLSAGLRLVHAGHLGLPKLFRAMSTRPAELLGLPGGRLEKGQPADLVLFDPDEPWVLDKKTLRSKSKNTPFDEARLQGRVFRTFVAGKTVYEYA</sequence>
<keyword evidence="3" id="KW-0479">Metal-binding</keyword>
<evidence type="ECO:0000256" key="2">
    <source>
        <dbReference type="ARBA" id="ARBA00022975"/>
    </source>
</evidence>
<dbReference type="Gene3D" id="3.20.20.140">
    <property type="entry name" value="Metal-dependent hydrolases"/>
    <property type="match status" value="1"/>
</dbReference>
<dbReference type="Gene3D" id="2.30.40.10">
    <property type="entry name" value="Urease, subunit C, domain 1"/>
    <property type="match status" value="1"/>
</dbReference>
<name>A0ABV9Z2E9_9HYPH</name>
<evidence type="ECO:0000313" key="6">
    <source>
        <dbReference type="EMBL" id="MFC5069165.1"/>
    </source>
</evidence>
<keyword evidence="3 6" id="KW-0378">Hydrolase</keyword>
<reference evidence="7" key="1">
    <citation type="journal article" date="2019" name="Int. J. Syst. Evol. Microbiol.">
        <title>The Global Catalogue of Microorganisms (GCM) 10K type strain sequencing project: providing services to taxonomists for standard genome sequencing and annotation.</title>
        <authorList>
            <consortium name="The Broad Institute Genomics Platform"/>
            <consortium name="The Broad Institute Genome Sequencing Center for Infectious Disease"/>
            <person name="Wu L."/>
            <person name="Ma J."/>
        </authorList>
    </citation>
    <scope>NUCLEOTIDE SEQUENCE [LARGE SCALE GENOMIC DNA]</scope>
    <source>
        <strain evidence="7">CGMCC 1.16444</strain>
    </source>
</reference>
<dbReference type="InterPro" id="IPR032466">
    <property type="entry name" value="Metal_Hydrolase"/>
</dbReference>
<dbReference type="GO" id="GO:0004151">
    <property type="term" value="F:dihydroorotase activity"/>
    <property type="evidence" value="ECO:0007669"/>
    <property type="project" value="UniProtKB-EC"/>
</dbReference>
<dbReference type="Proteomes" id="UP001595796">
    <property type="component" value="Unassembled WGS sequence"/>
</dbReference>
<feature type="active site" evidence="3">
    <location>
        <position position="310"/>
    </location>
</feature>
<comment type="function">
    <text evidence="3">Catalyzes the reversible cyclization of carbamoyl aspartate to dihydroorotate.</text>
</comment>
<dbReference type="InterPro" id="IPR024403">
    <property type="entry name" value="DHOase_cat"/>
</dbReference>
<comment type="similarity">
    <text evidence="3">Belongs to the metallo-dependent hydrolases superfamily. DHOase family. Class I DHOase subfamily.</text>
</comment>
<dbReference type="RefSeq" id="WP_114957710.1">
    <property type="nucleotide sequence ID" value="NZ_JBHSJF010000006.1"/>
</dbReference>
<dbReference type="SUPFAM" id="SSF51556">
    <property type="entry name" value="Metallo-dependent hydrolases"/>
    <property type="match status" value="1"/>
</dbReference>
<dbReference type="PANTHER" id="PTHR43668">
    <property type="entry name" value="ALLANTOINASE"/>
    <property type="match status" value="1"/>
</dbReference>
<feature type="domain" description="Amidohydrolase 3" evidence="4">
    <location>
        <begin position="351"/>
        <end position="426"/>
    </location>
</feature>
<comment type="caution">
    <text evidence="6">The sequence shown here is derived from an EMBL/GenBank/DDBJ whole genome shotgun (WGS) entry which is preliminary data.</text>
</comment>
<evidence type="ECO:0000259" key="4">
    <source>
        <dbReference type="Pfam" id="PF07969"/>
    </source>
</evidence>
<gene>
    <name evidence="3" type="primary">pyrC</name>
    <name evidence="6" type="ORF">ACFPFW_14195</name>
</gene>
<feature type="binding site" evidence="3">
    <location>
        <position position="310"/>
    </location>
    <ligand>
        <name>Zn(2+)</name>
        <dbReference type="ChEBI" id="CHEBI:29105"/>
        <label>1</label>
    </ligand>
</feature>
<comment type="caution">
    <text evidence="3">Lacks conserved residue(s) required for the propagation of feature annotation.</text>
</comment>
<feature type="domain" description="Dihydroorotase catalytic" evidence="5">
    <location>
        <begin position="54"/>
        <end position="242"/>
    </location>
</feature>
<keyword evidence="7" id="KW-1185">Reference proteome</keyword>
<comment type="catalytic activity">
    <reaction evidence="3">
        <text>(S)-dihydroorotate + H2O = N-carbamoyl-L-aspartate + H(+)</text>
        <dbReference type="Rhea" id="RHEA:24296"/>
        <dbReference type="ChEBI" id="CHEBI:15377"/>
        <dbReference type="ChEBI" id="CHEBI:15378"/>
        <dbReference type="ChEBI" id="CHEBI:30864"/>
        <dbReference type="ChEBI" id="CHEBI:32814"/>
        <dbReference type="EC" id="3.5.2.3"/>
    </reaction>
</comment>
<dbReference type="InterPro" id="IPR004722">
    <property type="entry name" value="DHOase"/>
</dbReference>
<dbReference type="EC" id="3.5.2.3" evidence="3"/>
<comment type="pathway">
    <text evidence="3">Pyrimidine metabolism; UMP biosynthesis via de novo pathway; (S)-dihydroorotate from bicarbonate: step 3/3.</text>
</comment>
<dbReference type="Pfam" id="PF12890">
    <property type="entry name" value="DHOase"/>
    <property type="match status" value="1"/>
</dbReference>
<dbReference type="PANTHER" id="PTHR43668:SF2">
    <property type="entry name" value="ALLANTOINASE"/>
    <property type="match status" value="1"/>
</dbReference>
<dbReference type="CDD" id="cd01317">
    <property type="entry name" value="DHOase_IIa"/>
    <property type="match status" value="1"/>
</dbReference>
<dbReference type="Pfam" id="PF07969">
    <property type="entry name" value="Amidohydro_3"/>
    <property type="match status" value="1"/>
</dbReference>
<dbReference type="NCBIfam" id="NF006558">
    <property type="entry name" value="PRK09059.1"/>
    <property type="match status" value="1"/>
</dbReference>
<evidence type="ECO:0000256" key="1">
    <source>
        <dbReference type="ARBA" id="ARBA00022833"/>
    </source>
</evidence>
<evidence type="ECO:0000259" key="5">
    <source>
        <dbReference type="Pfam" id="PF12890"/>
    </source>
</evidence>
<dbReference type="EMBL" id="JBHSJF010000006">
    <property type="protein sequence ID" value="MFC5069165.1"/>
    <property type="molecule type" value="Genomic_DNA"/>
</dbReference>